<dbReference type="Gene3D" id="2.60.120.650">
    <property type="entry name" value="Cupin"/>
    <property type="match status" value="2"/>
</dbReference>
<sequence length="1418" mass="159258">MDTDMIEVDLPAGTAAVAVEPEADGGLRSPPESNNALNDGSDSELSELGDEPEDDDIGDVFPDHVENGVPVFTPSMEQFKSFKAYMAKINNYGMQSGIVKVIPPPEWHAKLPALDEAIKTIRVKEPIKQDIMGTSGTYRQANIVHQRSYNLPQWRQLCEQSEHQPPAKRGERRANQDQATRPGNRPKNQAATGKRKSARSTKATPKKKTRTGKEETPDRLPTPVSPALKPEDDLESVKLECSDEDEGTPRPKGGRQPKATTVGARRKYNRREAAGKVDEEAFRDFKYQLEGQDFSPERCDELERAYWKTLTYAPPLYGADMPGSLFDDRTESWNLGKLENLLDVMGTKIPGVNTAYLYLGMWKATFAWHLEDVDLYSINIVHFGAPKQWYSIAQKDARRFEAAMKSIFPADAKACDQFLRHKTFLISPAHLLQNYGIRVNKIVAHPGEFVITFPYGYHSGYNLGYNCAEAVNFALDSWLEFGRVAKKCDCSQAQDSVWIDVREIERKLRGEETEYEETDDEMEEDEDEPTDLPTPPDSSGDNKVKAPKKKRKRTADDKGEQPEVKRFRVRVKFPIREPCILCPNDIRSEPLISTDDGRKAHRICAHYIPETSVEEGEKPIAVDIRYIDKARLELKCNYCRSKKGACFQCSQKKCTRAYHATCAAAAGVLVEEGEIPVFGEDGTEYKDHAIEFSCRFHRSKRDKKLDIDALSQDTKIRKAASKLTAGDVCQLQLHRGDIFAGVVVNNHIDEETLLINLLPKGGQMEVEYAWLLIPDPSDYRLEKPSANAIPLPRTRKEKMGLNTTKRLADDLPRTDDLFAEGYTWAEFKIENLPKNLAQVKVDFSKDNQIWFYLGQTSTEAKAQFTEDPRKPRHNPKGHFLDTIPKAVLPAPRQSYGATYPAKINYHALNASKANRPSPLQHTQISARSEKPYEYKPRIPSDAYRVDPQAYRSQQSFLQNSASNFSIPKPTGYSFGTDPRYLQHNGQVPTAHPGYPGKDTHGPVGALMAPPAQYHTSQAPKANNPFSGRSQSVSNNSRQVSRPSPFTKYPYLQKEHNRSSRDYKTPYRVGGGFMNGYEGNLKEHLQQTLFQNASSSGIPTMPNPLLKAQSQVASYQPLYPHYSHPQTPGQTPGQQRHMNLAEQHAVAQQVWEKKNNAQLHPAIRQEYGSMFHQQYQPVQQPPPQGQQNVSHGQTGQDVRFMQDTRQILHAPQPRYPGPLAPPPSSYAPPYNPDLLNMSIPPPTNRYPYPYPNVPQPPIPTLTPQPKNRYQPPRAPSQDKESESTEGVNKQPDQELWVPPSQRFQDYVKEESELPRPMQDRPTFFLHQKFQKAPSGKSVAKASVMKVPMLPQPALAMAQPPTISNPDMDGLGTVSTQGSSGRATSQPRDFPDVPVDSTSLVEKMILNLKKATAGSSSQGS</sequence>
<dbReference type="PROSITE" id="PS51184">
    <property type="entry name" value="JMJC"/>
    <property type="match status" value="1"/>
</dbReference>
<dbReference type="EC" id="1.14.11.66" evidence="2"/>
<reference evidence="11 12" key="1">
    <citation type="submission" date="2024-06" db="EMBL/GenBank/DDBJ databases">
        <title>Complete genome of Phlyctema vagabunda strain 19-DSS-EL-015.</title>
        <authorList>
            <person name="Fiorenzani C."/>
        </authorList>
    </citation>
    <scope>NUCLEOTIDE SEQUENCE [LARGE SCALE GENOMIC DNA]</scope>
    <source>
        <strain evidence="11 12">19-DSS-EL-015</strain>
    </source>
</reference>
<evidence type="ECO:0000256" key="6">
    <source>
        <dbReference type="ARBA" id="ARBA00049349"/>
    </source>
</evidence>
<feature type="compositionally biased region" description="Pro residues" evidence="7">
    <location>
        <begin position="1238"/>
        <end position="1261"/>
    </location>
</feature>
<evidence type="ECO:0000256" key="5">
    <source>
        <dbReference type="ARBA" id="ARBA00022833"/>
    </source>
</evidence>
<evidence type="ECO:0000256" key="3">
    <source>
        <dbReference type="ARBA" id="ARBA00022723"/>
    </source>
</evidence>
<comment type="similarity">
    <text evidence="1">Belongs to the JHDM3 histone demethylase family.</text>
</comment>
<feature type="domain" description="JmjC" evidence="9">
    <location>
        <begin position="327"/>
        <end position="490"/>
    </location>
</feature>
<feature type="compositionally biased region" description="Polar residues" evidence="7">
    <location>
        <begin position="911"/>
        <end position="926"/>
    </location>
</feature>
<dbReference type="PANTHER" id="PTHR10694:SF7">
    <property type="entry name" value="[HISTONE H3]-TRIMETHYL-L-LYSINE(9) DEMETHYLASE"/>
    <property type="match status" value="1"/>
</dbReference>
<dbReference type="PANTHER" id="PTHR10694">
    <property type="entry name" value="LYSINE-SPECIFIC DEMETHYLASE"/>
    <property type="match status" value="1"/>
</dbReference>
<feature type="compositionally biased region" description="Basic residues" evidence="7">
    <location>
        <begin position="193"/>
        <end position="210"/>
    </location>
</feature>
<feature type="region of interest" description="Disordered" evidence="7">
    <location>
        <begin position="509"/>
        <end position="562"/>
    </location>
</feature>
<dbReference type="InterPro" id="IPR034732">
    <property type="entry name" value="EPHD"/>
</dbReference>
<evidence type="ECO:0000313" key="11">
    <source>
        <dbReference type="EMBL" id="KAL3427538.1"/>
    </source>
</evidence>
<feature type="compositionally biased region" description="Low complexity" evidence="7">
    <location>
        <begin position="1029"/>
        <end position="1044"/>
    </location>
</feature>
<feature type="region of interest" description="Disordered" evidence="7">
    <location>
        <begin position="1014"/>
        <end position="1065"/>
    </location>
</feature>
<dbReference type="Pfam" id="PF02375">
    <property type="entry name" value="JmjN"/>
    <property type="match status" value="1"/>
</dbReference>
<feature type="region of interest" description="Disordered" evidence="7">
    <location>
        <begin position="1"/>
        <end position="58"/>
    </location>
</feature>
<feature type="compositionally biased region" description="Pro residues" evidence="7">
    <location>
        <begin position="1212"/>
        <end position="1230"/>
    </location>
</feature>
<evidence type="ECO:0000256" key="7">
    <source>
        <dbReference type="SAM" id="MobiDB-lite"/>
    </source>
</evidence>
<feature type="region of interest" description="Disordered" evidence="7">
    <location>
        <begin position="910"/>
        <end position="935"/>
    </location>
</feature>
<dbReference type="Pfam" id="PF23258">
    <property type="entry name" value="DUF7072"/>
    <property type="match status" value="1"/>
</dbReference>
<feature type="domain" description="PHD-type" evidence="10">
    <location>
        <begin position="576"/>
        <end position="698"/>
    </location>
</feature>
<feature type="compositionally biased region" description="Basic and acidic residues" evidence="7">
    <location>
        <begin position="1052"/>
        <end position="1064"/>
    </location>
</feature>
<dbReference type="InterPro" id="IPR001965">
    <property type="entry name" value="Znf_PHD"/>
</dbReference>
<feature type="compositionally biased region" description="Polar residues" evidence="7">
    <location>
        <begin position="1014"/>
        <end position="1028"/>
    </location>
</feature>
<evidence type="ECO:0000259" key="8">
    <source>
        <dbReference type="PROSITE" id="PS51183"/>
    </source>
</evidence>
<dbReference type="PROSITE" id="PS51805">
    <property type="entry name" value="EPHD"/>
    <property type="match status" value="1"/>
</dbReference>
<feature type="region of interest" description="Disordered" evidence="7">
    <location>
        <begin position="1355"/>
        <end position="1393"/>
    </location>
</feature>
<dbReference type="PROSITE" id="PS51183">
    <property type="entry name" value="JMJN"/>
    <property type="match status" value="1"/>
</dbReference>
<dbReference type="Pfam" id="PF02373">
    <property type="entry name" value="JmjC"/>
    <property type="match status" value="1"/>
</dbReference>
<comment type="caution">
    <text evidence="11">The sequence shown here is derived from an EMBL/GenBank/DDBJ whole genome shotgun (WGS) entry which is preliminary data.</text>
</comment>
<feature type="compositionally biased region" description="Acidic residues" evidence="7">
    <location>
        <begin position="513"/>
        <end position="530"/>
    </location>
</feature>
<dbReference type="Gene3D" id="3.30.40.10">
    <property type="entry name" value="Zinc/RING finger domain, C3HC4 (zinc finger)"/>
    <property type="match status" value="1"/>
</dbReference>
<dbReference type="SMART" id="SM00558">
    <property type="entry name" value="JmjC"/>
    <property type="match status" value="1"/>
</dbReference>
<feature type="compositionally biased region" description="Polar residues" evidence="7">
    <location>
        <begin position="176"/>
        <end position="191"/>
    </location>
</feature>
<gene>
    <name evidence="11" type="ORF">PVAG01_01047</name>
</gene>
<accession>A0ABR4PWG0</accession>
<dbReference type="InterPro" id="IPR003347">
    <property type="entry name" value="JmjC_dom"/>
</dbReference>
<dbReference type="EMBL" id="JBFCZG010000001">
    <property type="protein sequence ID" value="KAL3427538.1"/>
    <property type="molecule type" value="Genomic_DNA"/>
</dbReference>
<evidence type="ECO:0000256" key="1">
    <source>
        <dbReference type="ARBA" id="ARBA00009711"/>
    </source>
</evidence>
<feature type="domain" description="JmjN" evidence="8">
    <location>
        <begin position="69"/>
        <end position="110"/>
    </location>
</feature>
<keyword evidence="3" id="KW-0479">Metal-binding</keyword>
<dbReference type="SUPFAM" id="SSF51197">
    <property type="entry name" value="Clavaminate synthase-like"/>
    <property type="match status" value="1"/>
</dbReference>
<dbReference type="InterPro" id="IPR013083">
    <property type="entry name" value="Znf_RING/FYVE/PHD"/>
</dbReference>
<evidence type="ECO:0000256" key="2">
    <source>
        <dbReference type="ARBA" id="ARBA00012900"/>
    </source>
</evidence>
<evidence type="ECO:0000259" key="9">
    <source>
        <dbReference type="PROSITE" id="PS51184"/>
    </source>
</evidence>
<dbReference type="CDD" id="cd15571">
    <property type="entry name" value="ePHD"/>
    <property type="match status" value="1"/>
</dbReference>
<dbReference type="Pfam" id="PF13832">
    <property type="entry name" value="zf-HC5HC2H_2"/>
    <property type="match status" value="1"/>
</dbReference>
<feature type="compositionally biased region" description="Polar residues" evidence="7">
    <location>
        <begin position="31"/>
        <end position="40"/>
    </location>
</feature>
<organism evidence="11 12">
    <name type="scientific">Phlyctema vagabunda</name>
    <dbReference type="NCBI Taxonomy" id="108571"/>
    <lineage>
        <taxon>Eukaryota</taxon>
        <taxon>Fungi</taxon>
        <taxon>Dikarya</taxon>
        <taxon>Ascomycota</taxon>
        <taxon>Pezizomycotina</taxon>
        <taxon>Leotiomycetes</taxon>
        <taxon>Helotiales</taxon>
        <taxon>Dermateaceae</taxon>
        <taxon>Phlyctema</taxon>
    </lineage>
</organism>
<dbReference type="InterPro" id="IPR003349">
    <property type="entry name" value="JmjN"/>
</dbReference>
<feature type="region of interest" description="Disordered" evidence="7">
    <location>
        <begin position="1209"/>
        <end position="1299"/>
    </location>
</feature>
<dbReference type="Proteomes" id="UP001629113">
    <property type="component" value="Unassembled WGS sequence"/>
</dbReference>
<dbReference type="InterPro" id="IPR055500">
    <property type="entry name" value="DUF7072"/>
</dbReference>
<feature type="compositionally biased region" description="Polar residues" evidence="7">
    <location>
        <begin position="1371"/>
        <end position="1385"/>
    </location>
</feature>
<feature type="region of interest" description="Disordered" evidence="7">
    <location>
        <begin position="160"/>
        <end position="272"/>
    </location>
</feature>
<evidence type="ECO:0000313" key="12">
    <source>
        <dbReference type="Proteomes" id="UP001629113"/>
    </source>
</evidence>
<protein>
    <recommendedName>
        <fullName evidence="2">[histone H3]-trimethyl-L-lysine(9) demethylase</fullName>
        <ecNumber evidence="2">1.14.11.66</ecNumber>
    </recommendedName>
</protein>
<feature type="compositionally biased region" description="Acidic residues" evidence="7">
    <location>
        <begin position="41"/>
        <end position="58"/>
    </location>
</feature>
<proteinExistence type="inferred from homology"/>
<keyword evidence="12" id="KW-1185">Reference proteome</keyword>
<keyword evidence="4" id="KW-0863">Zinc-finger</keyword>
<comment type="catalytic activity">
    <reaction evidence="6">
        <text>N(6),N(6),N(6)-trimethyl-L-lysyl(9)-[histone H3] + 2 2-oxoglutarate + 2 O2 = N(6)-methyl-L-lysyl(9)-[histone H3] + 2 formaldehyde + 2 succinate + 2 CO2</text>
        <dbReference type="Rhea" id="RHEA:60200"/>
        <dbReference type="Rhea" id="RHEA-COMP:15538"/>
        <dbReference type="Rhea" id="RHEA-COMP:15542"/>
        <dbReference type="ChEBI" id="CHEBI:15379"/>
        <dbReference type="ChEBI" id="CHEBI:16526"/>
        <dbReference type="ChEBI" id="CHEBI:16810"/>
        <dbReference type="ChEBI" id="CHEBI:16842"/>
        <dbReference type="ChEBI" id="CHEBI:30031"/>
        <dbReference type="ChEBI" id="CHEBI:61929"/>
        <dbReference type="ChEBI" id="CHEBI:61961"/>
        <dbReference type="EC" id="1.14.11.66"/>
    </reaction>
</comment>
<name>A0ABR4PWG0_9HELO</name>
<dbReference type="SMART" id="SM00545">
    <property type="entry name" value="JmjN"/>
    <property type="match status" value="1"/>
</dbReference>
<feature type="compositionally biased region" description="Basic and acidic residues" evidence="7">
    <location>
        <begin position="229"/>
        <end position="241"/>
    </location>
</feature>
<evidence type="ECO:0000256" key="4">
    <source>
        <dbReference type="ARBA" id="ARBA00022771"/>
    </source>
</evidence>
<evidence type="ECO:0000259" key="10">
    <source>
        <dbReference type="PROSITE" id="PS51805"/>
    </source>
</evidence>
<dbReference type="SMART" id="SM00249">
    <property type="entry name" value="PHD"/>
    <property type="match status" value="1"/>
</dbReference>
<keyword evidence="5" id="KW-0862">Zinc</keyword>